<proteinExistence type="predicted"/>
<name>A0A6A6TPT5_9PLEO</name>
<dbReference type="InterPro" id="IPR036869">
    <property type="entry name" value="J_dom_sf"/>
</dbReference>
<dbReference type="Proteomes" id="UP000799324">
    <property type="component" value="Unassembled WGS sequence"/>
</dbReference>
<dbReference type="OrthoDB" id="445556at2759"/>
<gene>
    <name evidence="2" type="ORF">K491DRAFT_710057</name>
</gene>
<keyword evidence="3" id="KW-1185">Reference proteome</keyword>
<dbReference type="PROSITE" id="PS50076">
    <property type="entry name" value="DNAJ_2"/>
    <property type="match status" value="1"/>
</dbReference>
<dbReference type="InterPro" id="IPR001623">
    <property type="entry name" value="DnaJ_domain"/>
</dbReference>
<dbReference type="AlphaFoldDB" id="A0A6A6TPT5"/>
<reference evidence="2" key="1">
    <citation type="journal article" date="2020" name="Stud. Mycol.">
        <title>101 Dothideomycetes genomes: a test case for predicting lifestyles and emergence of pathogens.</title>
        <authorList>
            <person name="Haridas S."/>
            <person name="Albert R."/>
            <person name="Binder M."/>
            <person name="Bloem J."/>
            <person name="Labutti K."/>
            <person name="Salamov A."/>
            <person name="Andreopoulos B."/>
            <person name="Baker S."/>
            <person name="Barry K."/>
            <person name="Bills G."/>
            <person name="Bluhm B."/>
            <person name="Cannon C."/>
            <person name="Castanera R."/>
            <person name="Culley D."/>
            <person name="Daum C."/>
            <person name="Ezra D."/>
            <person name="Gonzalez J."/>
            <person name="Henrissat B."/>
            <person name="Kuo A."/>
            <person name="Liang C."/>
            <person name="Lipzen A."/>
            <person name="Lutzoni F."/>
            <person name="Magnuson J."/>
            <person name="Mondo S."/>
            <person name="Nolan M."/>
            <person name="Ohm R."/>
            <person name="Pangilinan J."/>
            <person name="Park H.-J."/>
            <person name="Ramirez L."/>
            <person name="Alfaro M."/>
            <person name="Sun H."/>
            <person name="Tritt A."/>
            <person name="Yoshinaga Y."/>
            <person name="Zwiers L.-H."/>
            <person name="Turgeon B."/>
            <person name="Goodwin S."/>
            <person name="Spatafora J."/>
            <person name="Crous P."/>
            <person name="Grigoriev I."/>
        </authorList>
    </citation>
    <scope>NUCLEOTIDE SEQUENCE</scope>
    <source>
        <strain evidence="2">CBS 122681</strain>
    </source>
</reference>
<evidence type="ECO:0000259" key="1">
    <source>
        <dbReference type="PROSITE" id="PS50076"/>
    </source>
</evidence>
<protein>
    <recommendedName>
        <fullName evidence="1">J domain-containing protein</fullName>
    </recommendedName>
</protein>
<dbReference type="SUPFAM" id="SSF46565">
    <property type="entry name" value="Chaperone J-domain"/>
    <property type="match status" value="1"/>
</dbReference>
<organism evidence="2 3">
    <name type="scientific">Lophiostoma macrostomum CBS 122681</name>
    <dbReference type="NCBI Taxonomy" id="1314788"/>
    <lineage>
        <taxon>Eukaryota</taxon>
        <taxon>Fungi</taxon>
        <taxon>Dikarya</taxon>
        <taxon>Ascomycota</taxon>
        <taxon>Pezizomycotina</taxon>
        <taxon>Dothideomycetes</taxon>
        <taxon>Pleosporomycetidae</taxon>
        <taxon>Pleosporales</taxon>
        <taxon>Lophiostomataceae</taxon>
        <taxon>Lophiostoma</taxon>
    </lineage>
</organism>
<dbReference type="PRINTS" id="PR00625">
    <property type="entry name" value="JDOMAIN"/>
</dbReference>
<accession>A0A6A6TPT5</accession>
<evidence type="ECO:0000313" key="2">
    <source>
        <dbReference type="EMBL" id="KAF2662099.1"/>
    </source>
</evidence>
<feature type="domain" description="J" evidence="1">
    <location>
        <begin position="35"/>
        <end position="106"/>
    </location>
</feature>
<evidence type="ECO:0000313" key="3">
    <source>
        <dbReference type="Proteomes" id="UP000799324"/>
    </source>
</evidence>
<dbReference type="EMBL" id="MU004290">
    <property type="protein sequence ID" value="KAF2662099.1"/>
    <property type="molecule type" value="Genomic_DNA"/>
</dbReference>
<dbReference type="Gene3D" id="1.10.287.110">
    <property type="entry name" value="DnaJ domain"/>
    <property type="match status" value="1"/>
</dbReference>
<sequence>MSPRNVTDELNSHCNRLRLSAILSASTHNDLSEPTYYEALGISRNAQRIEIETGYKRIVFWEDGPIITNVSDPFIRSQAEKRIKAAKAAWSVLKDDQLKEQYDKFLSTMDADSNHPFSTFALRAYTPFTPTCYDLAPTDSESNFRYGVDSHGTEIPIVLDNWHFTVNISRKFSFTGHMEERRKPADEYNTISFDIGLSRAYYSHEAKNPTMNEVTLKLDDIPEGLQLLSLRTLFKETAAKTKILNITLSAGRCMLYRPALPMEFGFDFDMNGVVSGAQKCGTCMVFTFLEPPEWLKSSRDSPSGPDNPLRREPELKAQEFADLGKERCGKIRYGDVEMWRLAGVGFKMDPNWRKGWHGAS</sequence>